<keyword evidence="4 7" id="KW-0808">Transferase</keyword>
<dbReference type="PROSITE" id="PS00105">
    <property type="entry name" value="AA_TRANSFER_CLASS_1"/>
    <property type="match status" value="1"/>
</dbReference>
<evidence type="ECO:0000256" key="5">
    <source>
        <dbReference type="ARBA" id="ARBA00022898"/>
    </source>
</evidence>
<evidence type="ECO:0000313" key="7">
    <source>
        <dbReference type="EMBL" id="EQD77461.1"/>
    </source>
</evidence>
<proteinExistence type="inferred from homology"/>
<dbReference type="InterPro" id="IPR015421">
    <property type="entry name" value="PyrdxlP-dep_Trfase_major"/>
</dbReference>
<dbReference type="InterPro" id="IPR004839">
    <property type="entry name" value="Aminotransferase_I/II_large"/>
</dbReference>
<comment type="cofactor">
    <cofactor evidence="1">
        <name>pyridoxal 5'-phosphate</name>
        <dbReference type="ChEBI" id="CHEBI:597326"/>
    </cofactor>
</comment>
<sequence length="81" mass="8761">VVLRADEVRAAVEIARDHHLTIVSDETYESLIYEGTHLSPSSVAGGDVPVVTIGSFSKLYAMTGWRAGFAVAPPELRPHSR</sequence>
<dbReference type="SUPFAM" id="SSF53383">
    <property type="entry name" value="PLP-dependent transferases"/>
    <property type="match status" value="1"/>
</dbReference>
<reference evidence="7" key="1">
    <citation type="submission" date="2013-08" db="EMBL/GenBank/DDBJ databases">
        <authorList>
            <person name="Mendez C."/>
            <person name="Richter M."/>
            <person name="Ferrer M."/>
            <person name="Sanchez J."/>
        </authorList>
    </citation>
    <scope>NUCLEOTIDE SEQUENCE</scope>
</reference>
<accession>T1BWV4</accession>
<comment type="caution">
    <text evidence="7">The sequence shown here is derived from an EMBL/GenBank/DDBJ whole genome shotgun (WGS) entry which is preliminary data.</text>
</comment>
<comment type="similarity">
    <text evidence="2">Belongs to the class-I pyridoxal-phosphate-dependent aminotransferase family.</text>
</comment>
<dbReference type="GO" id="GO:0006520">
    <property type="term" value="P:amino acid metabolic process"/>
    <property type="evidence" value="ECO:0007669"/>
    <property type="project" value="InterPro"/>
</dbReference>
<evidence type="ECO:0000256" key="1">
    <source>
        <dbReference type="ARBA" id="ARBA00001933"/>
    </source>
</evidence>
<keyword evidence="5" id="KW-0663">Pyridoxal phosphate</keyword>
<evidence type="ECO:0000256" key="4">
    <source>
        <dbReference type="ARBA" id="ARBA00022679"/>
    </source>
</evidence>
<dbReference type="Gene3D" id="3.40.640.10">
    <property type="entry name" value="Type I PLP-dependent aspartate aminotransferase-like (Major domain)"/>
    <property type="match status" value="1"/>
</dbReference>
<dbReference type="InterPro" id="IPR015424">
    <property type="entry name" value="PyrdxlP-dep_Trfase"/>
</dbReference>
<dbReference type="EMBL" id="AUZY01000767">
    <property type="protein sequence ID" value="EQD77461.1"/>
    <property type="molecule type" value="Genomic_DNA"/>
</dbReference>
<evidence type="ECO:0000259" key="6">
    <source>
        <dbReference type="Pfam" id="PF00155"/>
    </source>
</evidence>
<dbReference type="InterPro" id="IPR050596">
    <property type="entry name" value="AspAT/PAT-like"/>
</dbReference>
<reference evidence="7" key="2">
    <citation type="journal article" date="2014" name="ISME J.">
        <title>Microbial stratification in low pH oxic and suboxic macroscopic growths along an acid mine drainage.</title>
        <authorList>
            <person name="Mendez-Garcia C."/>
            <person name="Mesa V."/>
            <person name="Sprenger R.R."/>
            <person name="Richter M."/>
            <person name="Diez M.S."/>
            <person name="Solano J."/>
            <person name="Bargiela R."/>
            <person name="Golyshina O.V."/>
            <person name="Manteca A."/>
            <person name="Ramos J.L."/>
            <person name="Gallego J.R."/>
            <person name="Llorente I."/>
            <person name="Martins Dos Santos V.A."/>
            <person name="Jensen O.N."/>
            <person name="Pelaez A.I."/>
            <person name="Sanchez J."/>
            <person name="Ferrer M."/>
        </authorList>
    </citation>
    <scope>NUCLEOTIDE SEQUENCE</scope>
</reference>
<protein>
    <submittedName>
        <fullName evidence="7">Class I/II aminotransferase</fullName>
    </submittedName>
</protein>
<name>T1BWV4_9ZZZZ</name>
<organism evidence="7">
    <name type="scientific">mine drainage metagenome</name>
    <dbReference type="NCBI Taxonomy" id="410659"/>
    <lineage>
        <taxon>unclassified sequences</taxon>
        <taxon>metagenomes</taxon>
        <taxon>ecological metagenomes</taxon>
    </lineage>
</organism>
<dbReference type="PANTHER" id="PTHR46383">
    <property type="entry name" value="ASPARTATE AMINOTRANSFERASE"/>
    <property type="match status" value="1"/>
</dbReference>
<dbReference type="InterPro" id="IPR004838">
    <property type="entry name" value="NHTrfase_class1_PyrdxlP-BS"/>
</dbReference>
<dbReference type="AlphaFoldDB" id="T1BWV4"/>
<evidence type="ECO:0000256" key="3">
    <source>
        <dbReference type="ARBA" id="ARBA00022576"/>
    </source>
</evidence>
<keyword evidence="3 7" id="KW-0032">Aminotransferase</keyword>
<feature type="domain" description="Aminotransferase class I/classII large" evidence="6">
    <location>
        <begin position="2"/>
        <end position="77"/>
    </location>
</feature>
<dbReference type="Pfam" id="PF00155">
    <property type="entry name" value="Aminotran_1_2"/>
    <property type="match status" value="1"/>
</dbReference>
<gene>
    <name evidence="7" type="ORF">B1B_01053</name>
</gene>
<dbReference type="GO" id="GO:0008483">
    <property type="term" value="F:transaminase activity"/>
    <property type="evidence" value="ECO:0007669"/>
    <property type="project" value="UniProtKB-KW"/>
</dbReference>
<dbReference type="GO" id="GO:0030170">
    <property type="term" value="F:pyridoxal phosphate binding"/>
    <property type="evidence" value="ECO:0007669"/>
    <property type="project" value="InterPro"/>
</dbReference>
<evidence type="ECO:0000256" key="2">
    <source>
        <dbReference type="ARBA" id="ARBA00007441"/>
    </source>
</evidence>
<dbReference type="PANTHER" id="PTHR46383:SF1">
    <property type="entry name" value="ASPARTATE AMINOTRANSFERASE"/>
    <property type="match status" value="1"/>
</dbReference>
<feature type="non-terminal residue" evidence="7">
    <location>
        <position position="81"/>
    </location>
</feature>
<feature type="non-terminal residue" evidence="7">
    <location>
        <position position="1"/>
    </location>
</feature>